<protein>
    <submittedName>
        <fullName evidence="2">NTP transferase domain-containing protein</fullName>
    </submittedName>
</protein>
<evidence type="ECO:0000313" key="2">
    <source>
        <dbReference type="EMBL" id="NEA15849.1"/>
    </source>
</evidence>
<accession>A0A6N9TZ78</accession>
<keyword evidence="2" id="KW-0808">Transferase</keyword>
<dbReference type="Proteomes" id="UP000471293">
    <property type="component" value="Unassembled WGS sequence"/>
</dbReference>
<dbReference type="InterPro" id="IPR029044">
    <property type="entry name" value="Nucleotide-diphossugar_trans"/>
</dbReference>
<name>A0A6N9TZ78_STRHA</name>
<feature type="non-terminal residue" evidence="2">
    <location>
        <position position="41"/>
    </location>
</feature>
<dbReference type="SUPFAM" id="SSF53448">
    <property type="entry name" value="Nucleotide-diphospho-sugar transferases"/>
    <property type="match status" value="1"/>
</dbReference>
<dbReference type="EMBL" id="JAAGLQ010000200">
    <property type="protein sequence ID" value="NEA15849.1"/>
    <property type="molecule type" value="Genomic_DNA"/>
</dbReference>
<dbReference type="AlphaFoldDB" id="A0A6N9TZ78"/>
<proteinExistence type="predicted"/>
<dbReference type="Pfam" id="PF12804">
    <property type="entry name" value="NTP_transf_3"/>
    <property type="match status" value="1"/>
</dbReference>
<gene>
    <name evidence="2" type="ORF">G3I29_09955</name>
</gene>
<dbReference type="Gene3D" id="3.90.550.10">
    <property type="entry name" value="Spore Coat Polysaccharide Biosynthesis Protein SpsA, Chain A"/>
    <property type="match status" value="1"/>
</dbReference>
<dbReference type="InterPro" id="IPR025877">
    <property type="entry name" value="MobA-like_NTP_Trfase"/>
</dbReference>
<evidence type="ECO:0000313" key="3">
    <source>
        <dbReference type="Proteomes" id="UP000471293"/>
    </source>
</evidence>
<evidence type="ECO:0000259" key="1">
    <source>
        <dbReference type="Pfam" id="PF12804"/>
    </source>
</evidence>
<feature type="domain" description="MobA-like NTP transferase" evidence="1">
    <location>
        <begin position="12"/>
        <end position="41"/>
    </location>
</feature>
<dbReference type="GO" id="GO:0016779">
    <property type="term" value="F:nucleotidyltransferase activity"/>
    <property type="evidence" value="ECO:0007669"/>
    <property type="project" value="UniProtKB-ARBA"/>
</dbReference>
<organism evidence="2 3">
    <name type="scientific">Streptomyces halstedii</name>
    <dbReference type="NCBI Taxonomy" id="1944"/>
    <lineage>
        <taxon>Bacteria</taxon>
        <taxon>Bacillati</taxon>
        <taxon>Actinomycetota</taxon>
        <taxon>Actinomycetes</taxon>
        <taxon>Kitasatosporales</taxon>
        <taxon>Streptomycetaceae</taxon>
        <taxon>Streptomyces</taxon>
    </lineage>
</organism>
<dbReference type="RefSeq" id="WP_164343970.1">
    <property type="nucleotide sequence ID" value="NZ_JAAGLQ010000200.1"/>
</dbReference>
<sequence length="41" mass="4367">MAQTRRIPVVAGVLLAAGGGRRLGGRPKALLEHRGRPLVEH</sequence>
<reference evidence="2 3" key="1">
    <citation type="submission" date="2020-01" db="EMBL/GenBank/DDBJ databases">
        <title>Insect and environment-associated Actinomycetes.</title>
        <authorList>
            <person name="Currrie C."/>
            <person name="Chevrette M."/>
            <person name="Carlson C."/>
            <person name="Stubbendieck R."/>
            <person name="Wendt-Pienkowski E."/>
        </authorList>
    </citation>
    <scope>NUCLEOTIDE SEQUENCE [LARGE SCALE GENOMIC DNA]</scope>
    <source>
        <strain evidence="2 3">SID11342</strain>
    </source>
</reference>
<comment type="caution">
    <text evidence="2">The sequence shown here is derived from an EMBL/GenBank/DDBJ whole genome shotgun (WGS) entry which is preliminary data.</text>
</comment>